<dbReference type="OrthoDB" id="10604290at2759"/>
<evidence type="ECO:0000256" key="1">
    <source>
        <dbReference type="SAM" id="Phobius"/>
    </source>
</evidence>
<dbReference type="AlphaFoldDB" id="A0A2H3D2H1"/>
<keyword evidence="1" id="KW-0812">Transmembrane</keyword>
<organism evidence="2 3">
    <name type="scientific">Armillaria gallica</name>
    <name type="common">Bulbous honey fungus</name>
    <name type="synonym">Armillaria bulbosa</name>
    <dbReference type="NCBI Taxonomy" id="47427"/>
    <lineage>
        <taxon>Eukaryota</taxon>
        <taxon>Fungi</taxon>
        <taxon>Dikarya</taxon>
        <taxon>Basidiomycota</taxon>
        <taxon>Agaricomycotina</taxon>
        <taxon>Agaricomycetes</taxon>
        <taxon>Agaricomycetidae</taxon>
        <taxon>Agaricales</taxon>
        <taxon>Marasmiineae</taxon>
        <taxon>Physalacriaceae</taxon>
        <taxon>Armillaria</taxon>
    </lineage>
</organism>
<keyword evidence="1" id="KW-0472">Membrane</keyword>
<proteinExistence type="predicted"/>
<sequence>MAPLLYSLDAVIVAGTASNDPTPIKIPVLLSNGPPTGTVFSAPELLITLQTITPSLFSLDASIVASVTSNNPATGSALPPTKSPYPCLTAMPTGTVSSTPLFLRVLETMLLSVCSLDTTVIVLILILEY</sequence>
<dbReference type="InParanoid" id="A0A2H3D2H1"/>
<keyword evidence="1" id="KW-1133">Transmembrane helix</keyword>
<dbReference type="EMBL" id="KZ293668">
    <property type="protein sequence ID" value="PBK89479.1"/>
    <property type="molecule type" value="Genomic_DNA"/>
</dbReference>
<evidence type="ECO:0000313" key="3">
    <source>
        <dbReference type="Proteomes" id="UP000217790"/>
    </source>
</evidence>
<name>A0A2H3D2H1_ARMGA</name>
<evidence type="ECO:0000313" key="2">
    <source>
        <dbReference type="EMBL" id="PBK89479.1"/>
    </source>
</evidence>
<protein>
    <submittedName>
        <fullName evidence="2">Uncharacterized protein</fullName>
    </submittedName>
</protein>
<keyword evidence="3" id="KW-1185">Reference proteome</keyword>
<feature type="transmembrane region" description="Helical" evidence="1">
    <location>
        <begin position="101"/>
        <end position="127"/>
    </location>
</feature>
<gene>
    <name evidence="2" type="ORF">ARMGADRAFT_1083468</name>
</gene>
<reference evidence="3" key="1">
    <citation type="journal article" date="2017" name="Nat. Ecol. Evol.">
        <title>Genome expansion and lineage-specific genetic innovations in the forest pathogenic fungi Armillaria.</title>
        <authorList>
            <person name="Sipos G."/>
            <person name="Prasanna A.N."/>
            <person name="Walter M.C."/>
            <person name="O'Connor E."/>
            <person name="Balint B."/>
            <person name="Krizsan K."/>
            <person name="Kiss B."/>
            <person name="Hess J."/>
            <person name="Varga T."/>
            <person name="Slot J."/>
            <person name="Riley R."/>
            <person name="Boka B."/>
            <person name="Rigling D."/>
            <person name="Barry K."/>
            <person name="Lee J."/>
            <person name="Mihaltcheva S."/>
            <person name="LaButti K."/>
            <person name="Lipzen A."/>
            <person name="Waldron R."/>
            <person name="Moloney N.M."/>
            <person name="Sperisen C."/>
            <person name="Kredics L."/>
            <person name="Vagvoelgyi C."/>
            <person name="Patrignani A."/>
            <person name="Fitzpatrick D."/>
            <person name="Nagy I."/>
            <person name="Doyle S."/>
            <person name="Anderson J.B."/>
            <person name="Grigoriev I.V."/>
            <person name="Gueldener U."/>
            <person name="Muensterkoetter M."/>
            <person name="Nagy L.G."/>
        </authorList>
    </citation>
    <scope>NUCLEOTIDE SEQUENCE [LARGE SCALE GENOMIC DNA]</scope>
    <source>
        <strain evidence="3">Ar21-2</strain>
    </source>
</reference>
<dbReference type="Proteomes" id="UP000217790">
    <property type="component" value="Unassembled WGS sequence"/>
</dbReference>
<accession>A0A2H3D2H1</accession>